<organism evidence="1 2">
    <name type="scientific">Neptunicoccus cionae</name>
    <dbReference type="NCBI Taxonomy" id="2035344"/>
    <lineage>
        <taxon>Bacteria</taxon>
        <taxon>Pseudomonadati</taxon>
        <taxon>Pseudomonadota</taxon>
        <taxon>Alphaproteobacteria</taxon>
        <taxon>Rhodobacterales</taxon>
        <taxon>Paracoccaceae</taxon>
        <taxon>Neptunicoccus</taxon>
    </lineage>
</organism>
<keyword evidence="2" id="KW-1185">Reference proteome</keyword>
<reference evidence="1" key="1">
    <citation type="journal article" date="2014" name="Int. J. Syst. Evol. Microbiol.">
        <title>Complete genome sequence of Corynebacterium casei LMG S-19264T (=DSM 44701T), isolated from a smear-ripened cheese.</title>
        <authorList>
            <consortium name="US DOE Joint Genome Institute (JGI-PGF)"/>
            <person name="Walter F."/>
            <person name="Albersmeier A."/>
            <person name="Kalinowski J."/>
            <person name="Ruckert C."/>
        </authorList>
    </citation>
    <scope>NUCLEOTIDE SEQUENCE</scope>
    <source>
        <strain evidence="1">CGMCC 1.15880</strain>
    </source>
</reference>
<reference evidence="1" key="2">
    <citation type="submission" date="2020-09" db="EMBL/GenBank/DDBJ databases">
        <authorList>
            <person name="Sun Q."/>
            <person name="Zhou Y."/>
        </authorList>
    </citation>
    <scope>NUCLEOTIDE SEQUENCE</scope>
    <source>
        <strain evidence="1">CGMCC 1.15880</strain>
    </source>
</reference>
<dbReference type="AlphaFoldDB" id="A0A916R0U2"/>
<dbReference type="Proteomes" id="UP000628017">
    <property type="component" value="Unassembled WGS sequence"/>
</dbReference>
<name>A0A916R0U2_9RHOB</name>
<evidence type="ECO:0000313" key="2">
    <source>
        <dbReference type="Proteomes" id="UP000628017"/>
    </source>
</evidence>
<gene>
    <name evidence="1" type="ORF">GCM10011498_20300</name>
</gene>
<sequence length="56" mass="6253">MPQTYRLKRMAGRWHVMAVNAATAAPETGWLSLGGCADPVTATRVYLALKRRKDHQ</sequence>
<protein>
    <submittedName>
        <fullName evidence="1">Uncharacterized protein</fullName>
    </submittedName>
</protein>
<comment type="caution">
    <text evidence="1">The sequence shown here is derived from an EMBL/GenBank/DDBJ whole genome shotgun (WGS) entry which is preliminary data.</text>
</comment>
<proteinExistence type="predicted"/>
<accession>A0A916R0U2</accession>
<dbReference type="RefSeq" id="WP_188674204.1">
    <property type="nucleotide sequence ID" value="NZ_BMKA01000002.1"/>
</dbReference>
<dbReference type="EMBL" id="BMKA01000002">
    <property type="protein sequence ID" value="GGA19356.1"/>
    <property type="molecule type" value="Genomic_DNA"/>
</dbReference>
<evidence type="ECO:0000313" key="1">
    <source>
        <dbReference type="EMBL" id="GGA19356.1"/>
    </source>
</evidence>